<proteinExistence type="inferred from homology"/>
<evidence type="ECO:0000259" key="8">
    <source>
        <dbReference type="Pfam" id="PF00501"/>
    </source>
</evidence>
<feature type="domain" description="Acetyl-coenzyme A synthetase N-terminal" evidence="10">
    <location>
        <begin position="74"/>
        <end position="134"/>
    </location>
</feature>
<evidence type="ECO:0000256" key="7">
    <source>
        <dbReference type="SAM" id="Phobius"/>
    </source>
</evidence>
<dbReference type="InterPro" id="IPR000873">
    <property type="entry name" value="AMP-dep_synth/lig_dom"/>
</dbReference>
<dbReference type="InterPro" id="IPR020845">
    <property type="entry name" value="AMP-binding_CS"/>
</dbReference>
<dbReference type="RefSeq" id="XP_003875679.1">
    <property type="nucleotide sequence ID" value="XM_003875630.1"/>
</dbReference>
<keyword evidence="7" id="KW-0472">Membrane</keyword>
<dbReference type="InterPro" id="IPR045851">
    <property type="entry name" value="AMP-bd_C_sf"/>
</dbReference>
<dbReference type="Pfam" id="PF00501">
    <property type="entry name" value="AMP-binding"/>
    <property type="match status" value="1"/>
</dbReference>
<dbReference type="EMBL" id="FR799576">
    <property type="protein sequence ID" value="CBZ27191.1"/>
    <property type="molecule type" value="Genomic_DNA"/>
</dbReference>
<dbReference type="GO" id="GO:0005524">
    <property type="term" value="F:ATP binding"/>
    <property type="evidence" value="ECO:0007669"/>
    <property type="project" value="UniProtKB-UniRule"/>
</dbReference>
<feature type="domain" description="AMP-dependent synthetase/ligase" evidence="8">
    <location>
        <begin position="137"/>
        <end position="536"/>
    </location>
</feature>
<dbReference type="GO" id="GO:0019427">
    <property type="term" value="P:acetyl-CoA biosynthetic process from acetate"/>
    <property type="evidence" value="ECO:0007669"/>
    <property type="project" value="InterPro"/>
</dbReference>
<dbReference type="InterPro" id="IPR011904">
    <property type="entry name" value="Ac_CoA_lig"/>
</dbReference>
<dbReference type="PANTHER" id="PTHR24095:SF14">
    <property type="entry name" value="ACETYL-COENZYME A SYNTHETASE 1"/>
    <property type="match status" value="1"/>
</dbReference>
<dbReference type="OrthoDB" id="1706066at2759"/>
<dbReference type="AlphaFoldDB" id="E9AW57"/>
<dbReference type="InterPro" id="IPR032387">
    <property type="entry name" value="ACAS_N"/>
</dbReference>
<keyword evidence="4 5" id="KW-0067">ATP-binding</keyword>
<feature type="non-terminal residue" evidence="11">
    <location>
        <position position="1"/>
    </location>
</feature>
<evidence type="ECO:0000259" key="10">
    <source>
        <dbReference type="Pfam" id="PF16177"/>
    </source>
</evidence>
<dbReference type="Gene3D" id="3.30.300.30">
    <property type="match status" value="1"/>
</dbReference>
<feature type="domain" description="AMP-binding enzyme C-terminal" evidence="9">
    <location>
        <begin position="591"/>
        <end position="670"/>
    </location>
</feature>
<keyword evidence="3 5" id="KW-0547">Nucleotide-binding</keyword>
<protein>
    <recommendedName>
        <fullName evidence="5">Acetyl-coenzyme A synthetase</fullName>
        <ecNumber evidence="5">6.2.1.1</ecNumber>
    </recommendedName>
</protein>
<dbReference type="EC" id="6.2.1.1" evidence="5"/>
<dbReference type="SUPFAM" id="SSF56801">
    <property type="entry name" value="Acetyl-CoA synthetase-like"/>
    <property type="match status" value="1"/>
</dbReference>
<dbReference type="VEuPathDB" id="TriTrypDB:LmxM.23.0540"/>
<dbReference type="GO" id="GO:0003987">
    <property type="term" value="F:acetate-CoA ligase activity"/>
    <property type="evidence" value="ECO:0007669"/>
    <property type="project" value="UniProtKB-UniRule"/>
</dbReference>
<dbReference type="FunFam" id="3.40.50.12780:FF:000001">
    <property type="entry name" value="Acetyl-coenzyme A synthetase"/>
    <property type="match status" value="1"/>
</dbReference>
<evidence type="ECO:0000313" key="11">
    <source>
        <dbReference type="EMBL" id="CBZ27191.1"/>
    </source>
</evidence>
<reference evidence="11 12" key="1">
    <citation type="journal article" date="2011" name="Genome Res.">
        <title>Chromosome and gene copy number variation allow major structural change between species and strains of Leishmania.</title>
        <authorList>
            <person name="Rogers M.B."/>
            <person name="Hilley J.D."/>
            <person name="Dickens N.J."/>
            <person name="Wilkes J."/>
            <person name="Bates P.A."/>
            <person name="Depledge D.P."/>
            <person name="Harris D."/>
            <person name="Her Y."/>
            <person name="Herzyk P."/>
            <person name="Imamura H."/>
            <person name="Otto T.D."/>
            <person name="Sanders M."/>
            <person name="Seeger K."/>
            <person name="Dujardin J.C."/>
            <person name="Berriman M."/>
            <person name="Smith D.F."/>
            <person name="Hertz-Fowler C."/>
            <person name="Mottram J.C."/>
        </authorList>
    </citation>
    <scope>NUCLEOTIDE SEQUENCE [LARGE SCALE GENOMIC DNA]</scope>
    <source>
        <strain evidence="11 12">MHOM/GT/2001/U1103</strain>
    </source>
</reference>
<dbReference type="PROSITE" id="PS00455">
    <property type="entry name" value="AMP_BINDING"/>
    <property type="match status" value="1"/>
</dbReference>
<dbReference type="InterPro" id="IPR042099">
    <property type="entry name" value="ANL_N_sf"/>
</dbReference>
<evidence type="ECO:0000313" key="12">
    <source>
        <dbReference type="Proteomes" id="UP000007259"/>
    </source>
</evidence>
<evidence type="ECO:0000256" key="1">
    <source>
        <dbReference type="ARBA" id="ARBA00006432"/>
    </source>
</evidence>
<dbReference type="OMA" id="AIKASWP"/>
<comment type="similarity">
    <text evidence="1 5">Belongs to the ATP-dependent AMP-binding enzyme family.</text>
</comment>
<gene>
    <name evidence="11" type="ORF">LMXM_23_0540</name>
</gene>
<dbReference type="KEGG" id="lmi:LMXM_23_0540"/>
<keyword evidence="7" id="KW-0812">Transmembrane</keyword>
<accession>E9AW57</accession>
<dbReference type="FunFam" id="3.30.300.30:FF:000004">
    <property type="entry name" value="Acetyl-coenzyme A synthetase"/>
    <property type="match status" value="1"/>
</dbReference>
<keyword evidence="2 5" id="KW-0436">Ligase</keyword>
<name>E9AW57_LEIMU</name>
<evidence type="ECO:0000259" key="9">
    <source>
        <dbReference type="Pfam" id="PF13193"/>
    </source>
</evidence>
<evidence type="ECO:0000256" key="6">
    <source>
        <dbReference type="SAM" id="MobiDB-lite"/>
    </source>
</evidence>
<dbReference type="Pfam" id="PF16177">
    <property type="entry name" value="ACAS_N"/>
    <property type="match status" value="1"/>
</dbReference>
<dbReference type="Gene3D" id="3.40.50.12780">
    <property type="entry name" value="N-terminal domain of ligase-like"/>
    <property type="match status" value="1"/>
</dbReference>
<dbReference type="Pfam" id="PF13193">
    <property type="entry name" value="AMP-binding_C"/>
    <property type="match status" value="1"/>
</dbReference>
<dbReference type="Proteomes" id="UP000007259">
    <property type="component" value="Chromosome 23"/>
</dbReference>
<dbReference type="NCBIfam" id="NF001208">
    <property type="entry name" value="PRK00174.1"/>
    <property type="match status" value="1"/>
</dbReference>
<evidence type="ECO:0000256" key="3">
    <source>
        <dbReference type="ARBA" id="ARBA00022741"/>
    </source>
</evidence>
<dbReference type="CDD" id="cd05966">
    <property type="entry name" value="ACS"/>
    <property type="match status" value="1"/>
</dbReference>
<comment type="catalytic activity">
    <reaction evidence="5">
        <text>acetate + ATP + CoA = acetyl-CoA + AMP + diphosphate</text>
        <dbReference type="Rhea" id="RHEA:23176"/>
        <dbReference type="ChEBI" id="CHEBI:30089"/>
        <dbReference type="ChEBI" id="CHEBI:30616"/>
        <dbReference type="ChEBI" id="CHEBI:33019"/>
        <dbReference type="ChEBI" id="CHEBI:57287"/>
        <dbReference type="ChEBI" id="CHEBI:57288"/>
        <dbReference type="ChEBI" id="CHEBI:456215"/>
        <dbReference type="EC" id="6.2.1.1"/>
    </reaction>
</comment>
<dbReference type="GO" id="GO:0016208">
    <property type="term" value="F:AMP binding"/>
    <property type="evidence" value="ECO:0007669"/>
    <property type="project" value="InterPro"/>
</dbReference>
<sequence>CLGTSASAMSDNPHSLHPLSSNSATRSLDSSAQFLVTSHVGDFNSARDANIVEPTEANRKKSRIGPHLGSRMHIYEYSIQHNDAFWAEIARRDFYWKTTWADDQRVKSYNFDKSKGPIFVKWFEGAVTNVCYNALDRHLPAHKDRVCFYFEGNDPSVAETVTYGSMYTRVVELANVLKHQYGITKGDRVALYLPMIPFAAVAMLACARIGAIITVIFGGFSAQALSSRLMDAQAKLLITADASARGTKPIPLKDVADEALKECEEKGMSIPCLVAENMHRQCSEMKEGRDTWYGDALARLTPEQHEECPVEWMEAEDVLFLLYTSGSTGKPKAIVHTTAGYMVYASTTFMYTFDYHTDDVYFCTADIGWITGHSYVVYGPMIHCATSVLFEGVPNYPDFSRWWQLVEKYKVSILYTAPTAIRSLMQAGDDYVKVGNRSTLRVLGSVGEPINVEAWKWLRDVGGEGHCDVSDTWWQTETGGHMITPMPGCTPMKPGSATLPFFGVQPVILDPMKLNEKQGPAEGLLAIRAPWPGMARTIYGDHTRFEKTYFNVDGYYMTGDGARRDSDGYYWITGRVDDVLNVSGHRIGTSEIEDAVNTHPAVVESAVVGFPHNIKGEGIYVFLTFRQGTEVTPELLTAVKATVRKVIGPLATPDVMQVARVGLPKTRSGKIVRRILRKISSGHYTELGDTSTLANPDVVEDLIAEYNRLCPHN</sequence>
<feature type="region of interest" description="Disordered" evidence="6">
    <location>
        <begin position="1"/>
        <end position="24"/>
    </location>
</feature>
<evidence type="ECO:0000256" key="4">
    <source>
        <dbReference type="ARBA" id="ARBA00022840"/>
    </source>
</evidence>
<dbReference type="GeneID" id="13454400"/>
<dbReference type="PANTHER" id="PTHR24095">
    <property type="entry name" value="ACETYL-COENZYME A SYNTHETASE"/>
    <property type="match status" value="1"/>
</dbReference>
<evidence type="ECO:0000256" key="5">
    <source>
        <dbReference type="RuleBase" id="RU361147"/>
    </source>
</evidence>
<feature type="transmembrane region" description="Helical" evidence="7">
    <location>
        <begin position="189"/>
        <end position="220"/>
    </location>
</feature>
<keyword evidence="7" id="KW-1133">Transmembrane helix</keyword>
<dbReference type="NCBIfam" id="TIGR02188">
    <property type="entry name" value="Ac_CoA_lig_AcsA"/>
    <property type="match status" value="1"/>
</dbReference>
<organism evidence="11 12">
    <name type="scientific">Leishmania mexicana (strain MHOM/GT/2001/U1103)</name>
    <dbReference type="NCBI Taxonomy" id="929439"/>
    <lineage>
        <taxon>Eukaryota</taxon>
        <taxon>Discoba</taxon>
        <taxon>Euglenozoa</taxon>
        <taxon>Kinetoplastea</taxon>
        <taxon>Metakinetoplastina</taxon>
        <taxon>Trypanosomatida</taxon>
        <taxon>Trypanosomatidae</taxon>
        <taxon>Leishmaniinae</taxon>
        <taxon>Leishmania</taxon>
    </lineage>
</organism>
<keyword evidence="12" id="KW-1185">Reference proteome</keyword>
<dbReference type="InterPro" id="IPR025110">
    <property type="entry name" value="AMP-bd_C"/>
</dbReference>
<evidence type="ECO:0000256" key="2">
    <source>
        <dbReference type="ARBA" id="ARBA00022598"/>
    </source>
</evidence>